<dbReference type="AlphaFoldDB" id="E2AX98"/>
<accession>E2AX98</accession>
<organism evidence="2">
    <name type="scientific">Camponotus floridanus</name>
    <name type="common">Florida carpenter ant</name>
    <dbReference type="NCBI Taxonomy" id="104421"/>
    <lineage>
        <taxon>Eukaryota</taxon>
        <taxon>Metazoa</taxon>
        <taxon>Ecdysozoa</taxon>
        <taxon>Arthropoda</taxon>
        <taxon>Hexapoda</taxon>
        <taxon>Insecta</taxon>
        <taxon>Pterygota</taxon>
        <taxon>Neoptera</taxon>
        <taxon>Endopterygota</taxon>
        <taxon>Hymenoptera</taxon>
        <taxon>Apocrita</taxon>
        <taxon>Aculeata</taxon>
        <taxon>Formicoidea</taxon>
        <taxon>Formicidae</taxon>
        <taxon>Formicinae</taxon>
        <taxon>Camponotus</taxon>
    </lineage>
</organism>
<sequence length="151" mass="17562">SYLTIPYLPGLSENFNKITRNSDLKLAYHSMNKLNSIIKVHKDMVPRLHKTNVVYKIDCVDCDASYVGQTSRKLSTRISEHRLHIGRNTSSRSVITDHRLLHSHDFKWDDITVLDNEPNLYKRILSEAIFIKRQNNGLNFQTDTECLPDSY</sequence>
<dbReference type="InParanoid" id="E2AX98"/>
<proteinExistence type="predicted"/>
<dbReference type="SUPFAM" id="SSF82771">
    <property type="entry name" value="GIY-YIG endonuclease"/>
    <property type="match status" value="1"/>
</dbReference>
<reference evidence="1 2" key="1">
    <citation type="journal article" date="2010" name="Science">
        <title>Genomic comparison of the ants Camponotus floridanus and Harpegnathos saltator.</title>
        <authorList>
            <person name="Bonasio R."/>
            <person name="Zhang G."/>
            <person name="Ye C."/>
            <person name="Mutti N.S."/>
            <person name="Fang X."/>
            <person name="Qin N."/>
            <person name="Donahue G."/>
            <person name="Yang P."/>
            <person name="Li Q."/>
            <person name="Li C."/>
            <person name="Zhang P."/>
            <person name="Huang Z."/>
            <person name="Berger S.L."/>
            <person name="Reinberg D."/>
            <person name="Wang J."/>
            <person name="Liebig J."/>
        </authorList>
    </citation>
    <scope>NUCLEOTIDE SEQUENCE [LARGE SCALE GENOMIC DNA]</scope>
    <source>
        <strain evidence="2">C129</strain>
    </source>
</reference>
<dbReference type="EMBL" id="GL443541">
    <property type="protein sequence ID" value="EFN61940.1"/>
    <property type="molecule type" value="Genomic_DNA"/>
</dbReference>
<dbReference type="InterPro" id="IPR035901">
    <property type="entry name" value="GIY-YIG_endonuc_sf"/>
</dbReference>
<name>E2AX98_CAMFO</name>
<keyword evidence="2" id="KW-1185">Reference proteome</keyword>
<protein>
    <recommendedName>
        <fullName evidence="3">GIY-YIG domain-containing protein</fullName>
    </recommendedName>
</protein>
<evidence type="ECO:0000313" key="2">
    <source>
        <dbReference type="Proteomes" id="UP000000311"/>
    </source>
</evidence>
<dbReference type="PANTHER" id="PTHR21301:SF10">
    <property type="entry name" value="REVERSE TRANSCRIPTASE DOMAIN-CONTAINING PROTEIN"/>
    <property type="match status" value="1"/>
</dbReference>
<feature type="non-terminal residue" evidence="1">
    <location>
        <position position="1"/>
    </location>
</feature>
<feature type="non-terminal residue" evidence="1">
    <location>
        <position position="151"/>
    </location>
</feature>
<dbReference type="Proteomes" id="UP000000311">
    <property type="component" value="Unassembled WGS sequence"/>
</dbReference>
<dbReference type="PANTHER" id="PTHR21301">
    <property type="entry name" value="REVERSE TRANSCRIPTASE"/>
    <property type="match status" value="1"/>
</dbReference>
<evidence type="ECO:0008006" key="3">
    <source>
        <dbReference type="Google" id="ProtNLM"/>
    </source>
</evidence>
<dbReference type="OMA" id="HVARINC"/>
<evidence type="ECO:0000313" key="1">
    <source>
        <dbReference type="EMBL" id="EFN61940.1"/>
    </source>
</evidence>
<dbReference type="OrthoDB" id="10034600at2759"/>
<dbReference type="Gene3D" id="3.40.1440.10">
    <property type="entry name" value="GIY-YIG endonuclease"/>
    <property type="match status" value="1"/>
</dbReference>
<dbReference type="CDD" id="cd10442">
    <property type="entry name" value="GIY-YIG_PLEs"/>
    <property type="match status" value="1"/>
</dbReference>
<gene>
    <name evidence="1" type="ORF">EAG_01312</name>
</gene>